<protein>
    <recommendedName>
        <fullName evidence="3">NERD domain-containing protein</fullName>
    </recommendedName>
</protein>
<name>A0ABM9JXM9_9RALS</name>
<evidence type="ECO:0000313" key="1">
    <source>
        <dbReference type="EMBL" id="CAJ0807750.1"/>
    </source>
</evidence>
<organism evidence="1 2">
    <name type="scientific">Ralstonia thomasii</name>
    <dbReference type="NCBI Taxonomy" id="3058596"/>
    <lineage>
        <taxon>Bacteria</taxon>
        <taxon>Pseudomonadati</taxon>
        <taxon>Pseudomonadota</taxon>
        <taxon>Betaproteobacteria</taxon>
        <taxon>Burkholderiales</taxon>
        <taxon>Burkholderiaceae</taxon>
        <taxon>Ralstonia</taxon>
    </lineage>
</organism>
<comment type="caution">
    <text evidence="1">The sequence shown here is derived from an EMBL/GenBank/DDBJ whole genome shotgun (WGS) entry which is preliminary data.</text>
</comment>
<dbReference type="EMBL" id="CATZAR010000025">
    <property type="protein sequence ID" value="CAJ0807750.1"/>
    <property type="molecule type" value="Genomic_DNA"/>
</dbReference>
<proteinExistence type="predicted"/>
<sequence>MNPDQTKTKKALKNLDWLALRQELEAVDLTDKNLQIVLMMVLRSDSMVRRRPGNDGATRDHLLMELESYLQEKGLEEAASIVSELHKIFRCIDKGYVAIFAQEEKLQFSSLSPEKRVSAILSFLTDVGKQLQVDQQRAIEGARVISPNQTIKDESGTIYNPNATYHGLTLAATDALQLEGYRHSYFDAAGELVLPVPVPVSQTDKSAAELKLFNASLWRRWKTIDEHHRLLEASLEELVSPQLPEWVSRFPESEKIATAFEFQPRSELERLDVIASERFETRMVQTFQEMLLTTNVRKVVPTSSVPKVELLPHGILSVDEAHAGTMLGQYLGLRLDQTKAGTLLLSERLRGYAVLKLLVETSVEADGTYFPVLTHAKVKAELLRCGLSLASANAFIKVATFNRSSRDMYDQPMIRLSNGSYCLFGFSLIASSLVKLMISSLENAKLSFPKRGPAFEKQIIDLLRAQGFEAKTLKVKRGTPKEEYDYDVTFVWGDYVFFMECKNRGIPFGNPIAIANFADEISGHADQVKRLRKGLLDYPDIITVDYPQAIGKKPVFCVVFSLPFSMGYQDGVYYIDESLLGRFFKPGGSFGMELGKVTPGEPRYRVEFARLWASDAPTPEDLIRYMENPPQLQLAKARYELRADFIRLSEDVALAFADWHRKNLSEAEEAKILTEASQGVKAKPESKAAP</sequence>
<dbReference type="InterPro" id="IPR011335">
    <property type="entry name" value="Restrct_endonuc-II-like"/>
</dbReference>
<dbReference type="Proteomes" id="UP001189773">
    <property type="component" value="Unassembled WGS sequence"/>
</dbReference>
<accession>A0ABM9JXM9</accession>
<keyword evidence="2" id="KW-1185">Reference proteome</keyword>
<reference evidence="1 2" key="1">
    <citation type="submission" date="2023-07" db="EMBL/GenBank/DDBJ databases">
        <authorList>
            <person name="Peeters C."/>
        </authorList>
    </citation>
    <scope>NUCLEOTIDE SEQUENCE [LARGE SCALE GENOMIC DNA]</scope>
    <source>
        <strain evidence="1 2">LMG 18095</strain>
    </source>
</reference>
<dbReference type="SUPFAM" id="SSF52980">
    <property type="entry name" value="Restriction endonuclease-like"/>
    <property type="match status" value="1"/>
</dbReference>
<evidence type="ECO:0008006" key="3">
    <source>
        <dbReference type="Google" id="ProtNLM"/>
    </source>
</evidence>
<gene>
    <name evidence="1" type="ORF">LMG18095_04641</name>
</gene>
<evidence type="ECO:0000313" key="2">
    <source>
        <dbReference type="Proteomes" id="UP001189773"/>
    </source>
</evidence>